<dbReference type="InterPro" id="IPR036188">
    <property type="entry name" value="FAD/NAD-bd_sf"/>
</dbReference>
<keyword evidence="10" id="KW-0411">Iron-sulfur</keyword>
<dbReference type="EMBL" id="VDFV01000010">
    <property type="protein sequence ID" value="TNC72003.1"/>
    <property type="molecule type" value="Genomic_DNA"/>
</dbReference>
<dbReference type="PANTHER" id="PTHR42917:SF2">
    <property type="entry name" value="2,4-DIENOYL-COA REDUCTASE [(2E)-ENOYL-COA-PRODUCING]"/>
    <property type="match status" value="1"/>
</dbReference>
<evidence type="ECO:0000256" key="10">
    <source>
        <dbReference type="ARBA" id="ARBA00023014"/>
    </source>
</evidence>
<comment type="cofactor">
    <cofactor evidence="1">
        <name>FMN</name>
        <dbReference type="ChEBI" id="CHEBI:58210"/>
    </cofactor>
</comment>
<dbReference type="PANTHER" id="PTHR42917">
    <property type="entry name" value="2,4-DIENOYL-COA REDUCTASE"/>
    <property type="match status" value="1"/>
</dbReference>
<dbReference type="PROSITE" id="PS00018">
    <property type="entry name" value="EF_HAND_1"/>
    <property type="match status" value="1"/>
</dbReference>
<evidence type="ECO:0000313" key="12">
    <source>
        <dbReference type="EMBL" id="TNC72003.1"/>
    </source>
</evidence>
<dbReference type="PRINTS" id="PR00411">
    <property type="entry name" value="PNDRDTASEI"/>
</dbReference>
<keyword evidence="7" id="KW-0809">Transit peptide</keyword>
<dbReference type="GO" id="GO:0010181">
    <property type="term" value="F:FMN binding"/>
    <property type="evidence" value="ECO:0007669"/>
    <property type="project" value="InterPro"/>
</dbReference>
<evidence type="ECO:0000256" key="1">
    <source>
        <dbReference type="ARBA" id="ARBA00001917"/>
    </source>
</evidence>
<keyword evidence="6" id="KW-0479">Metal-binding</keyword>
<evidence type="ECO:0000256" key="4">
    <source>
        <dbReference type="ARBA" id="ARBA00022630"/>
    </source>
</evidence>
<dbReference type="AlphaFoldDB" id="A0A5C4NBC1"/>
<keyword evidence="13" id="KW-1185">Reference proteome</keyword>
<dbReference type="RefSeq" id="WP_139081433.1">
    <property type="nucleotide sequence ID" value="NZ_VDFV01000010.1"/>
</dbReference>
<dbReference type="InterPro" id="IPR018247">
    <property type="entry name" value="EF_Hand_1_Ca_BS"/>
</dbReference>
<dbReference type="OrthoDB" id="9784632at2"/>
<dbReference type="GO" id="GO:0008670">
    <property type="term" value="F:2,4-dienoyl-CoA reductase (NADPH) activity"/>
    <property type="evidence" value="ECO:0007669"/>
    <property type="project" value="TreeGrafter"/>
</dbReference>
<dbReference type="Gene3D" id="3.20.20.70">
    <property type="entry name" value="Aldolase class I"/>
    <property type="match status" value="1"/>
</dbReference>
<reference evidence="12 13" key="1">
    <citation type="submission" date="2019-06" db="EMBL/GenBank/DDBJ databases">
        <authorList>
            <person name="Jiang L."/>
        </authorList>
    </citation>
    <scope>NUCLEOTIDE SEQUENCE [LARGE SCALE GENOMIC DNA]</scope>
    <source>
        <strain evidence="12 13">YIM 48858</strain>
    </source>
</reference>
<keyword evidence="4" id="KW-0285">Flavoprotein</keyword>
<dbReference type="InterPro" id="IPR023753">
    <property type="entry name" value="FAD/NAD-binding_dom"/>
</dbReference>
<comment type="cofactor">
    <cofactor evidence="2">
        <name>[4Fe-4S] cluster</name>
        <dbReference type="ChEBI" id="CHEBI:49883"/>
    </cofactor>
</comment>
<dbReference type="PROSITE" id="PS50206">
    <property type="entry name" value="RHODANESE_3"/>
    <property type="match status" value="1"/>
</dbReference>
<dbReference type="Gene3D" id="3.40.50.720">
    <property type="entry name" value="NAD(P)-binding Rossmann-like Domain"/>
    <property type="match status" value="1"/>
</dbReference>
<dbReference type="InterPro" id="IPR001763">
    <property type="entry name" value="Rhodanese-like_dom"/>
</dbReference>
<evidence type="ECO:0000256" key="7">
    <source>
        <dbReference type="ARBA" id="ARBA00022946"/>
    </source>
</evidence>
<evidence type="ECO:0000256" key="6">
    <source>
        <dbReference type="ARBA" id="ARBA00022723"/>
    </source>
</evidence>
<evidence type="ECO:0000256" key="9">
    <source>
        <dbReference type="ARBA" id="ARBA00023004"/>
    </source>
</evidence>
<gene>
    <name evidence="12" type="ORF">FHG71_09725</name>
</gene>
<proteinExistence type="inferred from homology"/>
<dbReference type="Pfam" id="PF00724">
    <property type="entry name" value="Oxidored_FMN"/>
    <property type="match status" value="1"/>
</dbReference>
<sequence length="658" mass="72299">MIAHHRMMQPLTLRGHTLRNRVVFGAHTANMSENGLPGPRYGAYLLERALGGAAMIVAEPMPVHPTGVLTRGNFRPGDDAVIPAFRAIVEPVKAAGAVILQQLYHVGQHGDSDLSFTPHWGPSGMPSYHDSDGSHAMTEREIEEMIDGFVQAARRCREAGFDGVEVWAAYHSLLEQFWTPWSNRRDDRWGGSLENRTRLSRTIVERIRASCGEDFLIGLSVSHSGSQSVTLSAEALAEIVALHDATGHIDYVTCGSGGYLDFEKLMPTFLFPETPTTPVTRLLKEAVRHARITAESHVRTPDNAEAVLAAGEADLVSIVRGQIADPHLVRKAAEGRAGDVRGCLSCNQMCWGRRSRDYWISCLVNPSVGREFEWGGDRFERASQPRHVVVVGGGPAGLEAARVAAERGHRVTLAEAMGELGGQFRLAGLQPRRAQILDLIDWYERQFTTLQVRVLRNTFLEADEVRALEPDAVVLATGSLPDEEATQRWLPDLGPLPGLDQGGVWSPEEVLRRAARLGEEVIVYDEGGNWRGAGTAWHLAEAGHRVTLVTPDPYVGRELSRTSADIPLRQRLARLGVRMLPDHAVLAWHGDGATLRSLLDSHEERVTAQALVMATTNRAFEPLSQDLKDLECHVIGDAAAPRQAPYAFYEGRRLGRAL</sequence>
<dbReference type="PRINTS" id="PR00368">
    <property type="entry name" value="FADPNR"/>
</dbReference>
<dbReference type="SUPFAM" id="SSF51905">
    <property type="entry name" value="FAD/NAD(P)-binding domain"/>
    <property type="match status" value="1"/>
</dbReference>
<evidence type="ECO:0000256" key="2">
    <source>
        <dbReference type="ARBA" id="ARBA00001966"/>
    </source>
</evidence>
<dbReference type="GO" id="GO:0051536">
    <property type="term" value="F:iron-sulfur cluster binding"/>
    <property type="evidence" value="ECO:0007669"/>
    <property type="project" value="UniProtKB-KW"/>
</dbReference>
<evidence type="ECO:0000256" key="3">
    <source>
        <dbReference type="ARBA" id="ARBA00011048"/>
    </source>
</evidence>
<dbReference type="InterPro" id="IPR051793">
    <property type="entry name" value="NADH:flavin_oxidoreductase"/>
</dbReference>
<comment type="similarity">
    <text evidence="3">In the N-terminal section; belongs to the NADH:flavin oxidoreductase/NADH oxidase family.</text>
</comment>
<name>A0A5C4NBC1_9RHOB</name>
<protein>
    <submittedName>
        <fullName evidence="12">FAD-dependent oxidoreductase</fullName>
    </submittedName>
</protein>
<dbReference type="Proteomes" id="UP000305709">
    <property type="component" value="Unassembled WGS sequence"/>
</dbReference>
<dbReference type="Pfam" id="PF07992">
    <property type="entry name" value="Pyr_redox_2"/>
    <property type="match status" value="1"/>
</dbReference>
<keyword evidence="5" id="KW-0288">FMN</keyword>
<evidence type="ECO:0000256" key="8">
    <source>
        <dbReference type="ARBA" id="ARBA00023002"/>
    </source>
</evidence>
<accession>A0A5C4NBC1</accession>
<organism evidence="12 13">
    <name type="scientific">Rubellimicrobium roseum</name>
    <dbReference type="NCBI Taxonomy" id="687525"/>
    <lineage>
        <taxon>Bacteria</taxon>
        <taxon>Pseudomonadati</taxon>
        <taxon>Pseudomonadota</taxon>
        <taxon>Alphaproteobacteria</taxon>
        <taxon>Rhodobacterales</taxon>
        <taxon>Roseobacteraceae</taxon>
        <taxon>Rubellimicrobium</taxon>
    </lineage>
</organism>
<evidence type="ECO:0000313" key="13">
    <source>
        <dbReference type="Proteomes" id="UP000305709"/>
    </source>
</evidence>
<dbReference type="GO" id="GO:0033543">
    <property type="term" value="P:fatty acid beta-oxidation, unsaturated, even number, reductase/isomerase pathway"/>
    <property type="evidence" value="ECO:0007669"/>
    <property type="project" value="TreeGrafter"/>
</dbReference>
<keyword evidence="9" id="KW-0408">Iron</keyword>
<dbReference type="Gene3D" id="3.50.50.60">
    <property type="entry name" value="FAD/NAD(P)-binding domain"/>
    <property type="match status" value="1"/>
</dbReference>
<comment type="caution">
    <text evidence="12">The sequence shown here is derived from an EMBL/GenBank/DDBJ whole genome shotgun (WGS) entry which is preliminary data.</text>
</comment>
<keyword evidence="8" id="KW-0560">Oxidoreductase</keyword>
<dbReference type="SUPFAM" id="SSF51395">
    <property type="entry name" value="FMN-linked oxidoreductases"/>
    <property type="match status" value="1"/>
</dbReference>
<feature type="domain" description="Rhodanese" evidence="11">
    <location>
        <begin position="470"/>
        <end position="556"/>
    </location>
</feature>
<dbReference type="InterPro" id="IPR013785">
    <property type="entry name" value="Aldolase_TIM"/>
</dbReference>
<evidence type="ECO:0000256" key="5">
    <source>
        <dbReference type="ARBA" id="ARBA00022643"/>
    </source>
</evidence>
<evidence type="ECO:0000259" key="11">
    <source>
        <dbReference type="PROSITE" id="PS50206"/>
    </source>
</evidence>
<dbReference type="InterPro" id="IPR001155">
    <property type="entry name" value="OxRdtase_FMN_N"/>
</dbReference>
<dbReference type="GO" id="GO:0046872">
    <property type="term" value="F:metal ion binding"/>
    <property type="evidence" value="ECO:0007669"/>
    <property type="project" value="UniProtKB-KW"/>
</dbReference>